<evidence type="ECO:0000256" key="1">
    <source>
        <dbReference type="ARBA" id="ARBA00022737"/>
    </source>
</evidence>
<feature type="region of interest" description="Disordered" evidence="2">
    <location>
        <begin position="551"/>
        <end position="583"/>
    </location>
</feature>
<dbReference type="VEuPathDB" id="CryptoDB:Cvel_4531"/>
<name>A0A0G4GCT0_9ALVE</name>
<dbReference type="InterPro" id="IPR009091">
    <property type="entry name" value="RCC1/BLIP-II"/>
</dbReference>
<dbReference type="AlphaFoldDB" id="A0A0G4GCT0"/>
<evidence type="ECO:0000256" key="2">
    <source>
        <dbReference type="SAM" id="MobiDB-lite"/>
    </source>
</evidence>
<reference evidence="3" key="1">
    <citation type="submission" date="2014-11" db="EMBL/GenBank/DDBJ databases">
        <authorList>
            <person name="Otto D Thomas"/>
            <person name="Naeem Raeece"/>
        </authorList>
    </citation>
    <scope>NUCLEOTIDE SEQUENCE</scope>
</reference>
<sequence length="598" mass="65570">MVISEDLWIDRLGFEAAHHPRFTPTEIPGLTDVEDVCAGRIFSLALLKNGTVLTWGQQYGAESVTDFYQLPSEVDPPEAGQWNGRVVGIACGATYSAVWTDKGALYTWGSLSGSTNLKQLKEKGNLQKRPPMAMACHPPGKEGIPRPTQVEHLRDVKVLGAVGHRNHLLVIPEDRGMFFLCSNHAGLGKPEDEQKSTAPPAQRFVLRSAGGIENPKVVGVALGDLPGANVTLRFVLLILEGNGRRRLFALDPDGKQELIEQGTPLYEVKFSDNGVPLDVVEVSVQKNRALVLLSDSTVKVLTLYLVDDQVFFGEPMPVEALRNSSLKLPKAISLGTNWIVITRTGPKGPFLPKEELAWGRGQYGIGRYKSSESLRTFEPLERPALAKGGCEVPPEWLPTPNGTSSRSSTLPLFITGMSYVSPLNVEFPFNPEAPVGLKWQLHFDCPTGVLSSTKAHCMNLYDRAVFSPNSTELFCTGCAVPDFRSSEVFPLRVEVRKKTEDGDHSAETAGTEAEGEEGWREYEKGEAIGVGDRLRLLCDSGTLAAAATESAVSDRKADEQLSSSGVECQWRDEKDKQKRTEYPTFKDTQDTSYLFCSE</sequence>
<dbReference type="PhylomeDB" id="A0A0G4GCT0"/>
<keyword evidence="1" id="KW-0677">Repeat</keyword>
<dbReference type="EMBL" id="CDMZ01001092">
    <property type="protein sequence ID" value="CEM27077.1"/>
    <property type="molecule type" value="Genomic_DNA"/>
</dbReference>
<dbReference type="PANTHER" id="PTHR22870:SF408">
    <property type="entry name" value="OS09G0560450 PROTEIN"/>
    <property type="match status" value="1"/>
</dbReference>
<protein>
    <submittedName>
        <fullName evidence="3">Uncharacterized protein</fullName>
    </submittedName>
</protein>
<dbReference type="PANTHER" id="PTHR22870">
    <property type="entry name" value="REGULATOR OF CHROMOSOME CONDENSATION"/>
    <property type="match status" value="1"/>
</dbReference>
<feature type="compositionally biased region" description="Basic and acidic residues" evidence="2">
    <location>
        <begin position="569"/>
        <end position="581"/>
    </location>
</feature>
<dbReference type="Gene3D" id="2.130.10.30">
    <property type="entry name" value="Regulator of chromosome condensation 1/beta-lactamase-inhibitor protein II"/>
    <property type="match status" value="1"/>
</dbReference>
<feature type="region of interest" description="Disordered" evidence="2">
    <location>
        <begin position="498"/>
        <end position="522"/>
    </location>
</feature>
<organism evidence="3">
    <name type="scientific">Chromera velia CCMP2878</name>
    <dbReference type="NCBI Taxonomy" id="1169474"/>
    <lineage>
        <taxon>Eukaryota</taxon>
        <taxon>Sar</taxon>
        <taxon>Alveolata</taxon>
        <taxon>Colpodellida</taxon>
        <taxon>Chromeraceae</taxon>
        <taxon>Chromera</taxon>
    </lineage>
</organism>
<dbReference type="SUPFAM" id="SSF50985">
    <property type="entry name" value="RCC1/BLIP-II"/>
    <property type="match status" value="1"/>
</dbReference>
<proteinExistence type="predicted"/>
<gene>
    <name evidence="3" type="ORF">Cvel_4531</name>
</gene>
<dbReference type="InterPro" id="IPR051210">
    <property type="entry name" value="Ub_ligase/GEF_domain"/>
</dbReference>
<accession>A0A0G4GCT0</accession>
<evidence type="ECO:0000313" key="3">
    <source>
        <dbReference type="EMBL" id="CEM27077.1"/>
    </source>
</evidence>